<evidence type="ECO:0000256" key="1">
    <source>
        <dbReference type="SAM" id="Phobius"/>
    </source>
</evidence>
<dbReference type="PANTHER" id="PTHR34220:SF7">
    <property type="entry name" value="SENSOR HISTIDINE KINASE YPDA"/>
    <property type="match status" value="1"/>
</dbReference>
<organism evidence="4 5">
    <name type="scientific">Nannocystis radixulma</name>
    <dbReference type="NCBI Taxonomy" id="2995305"/>
    <lineage>
        <taxon>Bacteria</taxon>
        <taxon>Pseudomonadati</taxon>
        <taxon>Myxococcota</taxon>
        <taxon>Polyangia</taxon>
        <taxon>Nannocystales</taxon>
        <taxon>Nannocystaceae</taxon>
        <taxon>Nannocystis</taxon>
    </lineage>
</organism>
<dbReference type="PANTHER" id="PTHR34220">
    <property type="entry name" value="SENSOR HISTIDINE KINASE YPDA"/>
    <property type="match status" value="1"/>
</dbReference>
<protein>
    <submittedName>
        <fullName evidence="4">Histidine kinase</fullName>
    </submittedName>
</protein>
<feature type="domain" description="Histidine kinase/HSP90-like ATPase" evidence="2">
    <location>
        <begin position="261"/>
        <end position="329"/>
    </location>
</feature>
<keyword evidence="1" id="KW-0472">Membrane</keyword>
<dbReference type="InterPro" id="IPR010559">
    <property type="entry name" value="Sig_transdc_His_kin_internal"/>
</dbReference>
<name>A0ABT5AZC9_9BACT</name>
<dbReference type="InterPro" id="IPR050640">
    <property type="entry name" value="Bact_2-comp_sensor_kinase"/>
</dbReference>
<dbReference type="Proteomes" id="UP001217838">
    <property type="component" value="Unassembled WGS sequence"/>
</dbReference>
<sequence>MSPRDRGSAPRLAPRPNLVQAFAISYGLWLLPTLLRWSLGTFEGRLVAYEGVAVPLLYLAVLVVIGAVYGVAARRGASLKAACAWSLLAAAPAISVLLGLDYMMGQWFPQFHNPELRYPHSLGHALLIGLGESVTLCALLAAIVFLPLFAREHEDRDRELELARRDAELLRVRTHLEPHFILNSLNAVAGLVEDDPAQARELLAALGDLLREATRFEPLHKVRDEITWLQRYVVIHEIRHPRLHATWDVQPETLDLYCPALILQPLVENAIKHGALRGGGQLAVRAAVVGDRLELTVEDDGPELLPERAGGNGLTIVRRRLEIEAAGATALELGREAGRTVARVRLAIDRRGEA</sequence>
<keyword evidence="4" id="KW-0418">Kinase</keyword>
<feature type="domain" description="Signal transduction histidine kinase internal region" evidence="3">
    <location>
        <begin position="167"/>
        <end position="241"/>
    </location>
</feature>
<comment type="caution">
    <text evidence="4">The sequence shown here is derived from an EMBL/GenBank/DDBJ whole genome shotgun (WGS) entry which is preliminary data.</text>
</comment>
<evidence type="ECO:0000313" key="4">
    <source>
        <dbReference type="EMBL" id="MDC0667186.1"/>
    </source>
</evidence>
<dbReference type="GO" id="GO:0016301">
    <property type="term" value="F:kinase activity"/>
    <property type="evidence" value="ECO:0007669"/>
    <property type="project" value="UniProtKB-KW"/>
</dbReference>
<dbReference type="Pfam" id="PF02518">
    <property type="entry name" value="HATPase_c"/>
    <property type="match status" value="1"/>
</dbReference>
<dbReference type="InterPro" id="IPR003594">
    <property type="entry name" value="HATPase_dom"/>
</dbReference>
<dbReference type="EMBL" id="JAQNDN010000001">
    <property type="protein sequence ID" value="MDC0667186.1"/>
    <property type="molecule type" value="Genomic_DNA"/>
</dbReference>
<dbReference type="InterPro" id="IPR036890">
    <property type="entry name" value="HATPase_C_sf"/>
</dbReference>
<dbReference type="Gene3D" id="3.30.565.10">
    <property type="entry name" value="Histidine kinase-like ATPase, C-terminal domain"/>
    <property type="match status" value="1"/>
</dbReference>
<gene>
    <name evidence="4" type="ORF">POL58_05530</name>
</gene>
<feature type="transmembrane region" description="Helical" evidence="1">
    <location>
        <begin position="125"/>
        <end position="150"/>
    </location>
</feature>
<feature type="transmembrane region" description="Helical" evidence="1">
    <location>
        <begin position="21"/>
        <end position="39"/>
    </location>
</feature>
<dbReference type="SUPFAM" id="SSF55874">
    <property type="entry name" value="ATPase domain of HSP90 chaperone/DNA topoisomerase II/histidine kinase"/>
    <property type="match status" value="1"/>
</dbReference>
<evidence type="ECO:0000259" key="2">
    <source>
        <dbReference type="Pfam" id="PF02518"/>
    </source>
</evidence>
<evidence type="ECO:0000259" key="3">
    <source>
        <dbReference type="Pfam" id="PF06580"/>
    </source>
</evidence>
<evidence type="ECO:0000313" key="5">
    <source>
        <dbReference type="Proteomes" id="UP001217838"/>
    </source>
</evidence>
<feature type="transmembrane region" description="Helical" evidence="1">
    <location>
        <begin position="51"/>
        <end position="72"/>
    </location>
</feature>
<dbReference type="RefSeq" id="WP_271995128.1">
    <property type="nucleotide sequence ID" value="NZ_JAQNDN010000001.1"/>
</dbReference>
<feature type="transmembrane region" description="Helical" evidence="1">
    <location>
        <begin position="84"/>
        <end position="105"/>
    </location>
</feature>
<keyword evidence="4" id="KW-0808">Transferase</keyword>
<accession>A0ABT5AZC9</accession>
<dbReference type="Pfam" id="PF06580">
    <property type="entry name" value="His_kinase"/>
    <property type="match status" value="1"/>
</dbReference>
<reference evidence="4 5" key="1">
    <citation type="submission" date="2022-11" db="EMBL/GenBank/DDBJ databases">
        <title>Minimal conservation of predation-associated metabolite biosynthetic gene clusters underscores biosynthetic potential of Myxococcota including descriptions for ten novel species: Archangium lansinium sp. nov., Myxococcus landrumus sp. nov., Nannocystis bai.</title>
        <authorList>
            <person name="Ahearne A."/>
            <person name="Stevens C."/>
            <person name="Dowd S."/>
        </authorList>
    </citation>
    <scope>NUCLEOTIDE SEQUENCE [LARGE SCALE GENOMIC DNA]</scope>
    <source>
        <strain evidence="4 5">NCELM</strain>
    </source>
</reference>
<keyword evidence="1" id="KW-0812">Transmembrane</keyword>
<proteinExistence type="predicted"/>
<keyword evidence="1" id="KW-1133">Transmembrane helix</keyword>
<keyword evidence="5" id="KW-1185">Reference proteome</keyword>